<comment type="subcellular location">
    <subcellularLocation>
        <location evidence="1">Nucleus</location>
    </subcellularLocation>
</comment>
<evidence type="ECO:0000256" key="4">
    <source>
        <dbReference type="ARBA" id="ARBA00023242"/>
    </source>
</evidence>
<dbReference type="PANTHER" id="PTHR13484">
    <property type="entry name" value="FIP1-LIKE 1 PROTEIN"/>
    <property type="match status" value="1"/>
</dbReference>
<keyword evidence="3" id="KW-0507">mRNA processing</keyword>
<evidence type="ECO:0000256" key="1">
    <source>
        <dbReference type="ARBA" id="ARBA00004123"/>
    </source>
</evidence>
<evidence type="ECO:0000256" key="6">
    <source>
        <dbReference type="SAM" id="MobiDB-lite"/>
    </source>
</evidence>
<feature type="compositionally biased region" description="Basic and acidic residues" evidence="6">
    <location>
        <begin position="353"/>
        <end position="374"/>
    </location>
</feature>
<sequence>MGRKSKPKPVPEPAAAPTPKRSSILFTQTTASTAEYTDVGATPAPIVEKRDAVYVLEDEDYTDSCSDDDEGVEVLLKASEGGVMAPKVAQQGINKIWEAGVDTIESDKEVAAKAAEFLQKKRQEGEVLNEKEELKARILEDKAKLEKGLKEARERESMENAGRDPCLFSKRSAYDIDIERLEDKPWQRAADDGDYFNYGMSEAEWISYCEEQKILRQELTDAMKQRRNIDRNVVPVEPIKLKVNRNGLEAGDTKQEEEEEPQVVVIVHTKPGSDKPDKKEQQKALEAHAGEMRLKRKEFDDQNVGAWRKPEVNGRHWQLLAAQDMREKNTRTYQENLINEYRDYEMVAALAAERRKQQQADVERHKRQLEEFKAMKAQGGRGGGAEGPAGPSPQQGVPPAPPQMPSPVPPFPRGSPPLPRGSPPGRGGGGRGFDGGRGFSGGRGFGGGRGGGRGRGGW</sequence>
<evidence type="ECO:0000259" key="7">
    <source>
        <dbReference type="Pfam" id="PF05182"/>
    </source>
</evidence>
<accession>A0A9W7CNG6</accession>
<dbReference type="InterPro" id="IPR051187">
    <property type="entry name" value="Pre-mRNA_3'-end_processing_reg"/>
</dbReference>
<feature type="region of interest" description="Disordered" evidence="6">
    <location>
        <begin position="268"/>
        <end position="297"/>
    </location>
</feature>
<feature type="compositionally biased region" description="Polar residues" evidence="6">
    <location>
        <begin position="24"/>
        <end position="35"/>
    </location>
</feature>
<keyword evidence="9" id="KW-1185">Reference proteome</keyword>
<dbReference type="Proteomes" id="UP001165160">
    <property type="component" value="Unassembled WGS sequence"/>
</dbReference>
<dbReference type="PANTHER" id="PTHR13484:SF0">
    <property type="entry name" value="PRE-MRNA 3'-END-PROCESSING FACTOR FIP1"/>
    <property type="match status" value="1"/>
</dbReference>
<proteinExistence type="inferred from homology"/>
<feature type="domain" description="Pre-mRNA polyadenylation factor Fip1" evidence="7">
    <location>
        <begin position="175"/>
        <end position="216"/>
    </location>
</feature>
<gene>
    <name evidence="8" type="ORF">TrVE_jg11147</name>
</gene>
<evidence type="ECO:0000256" key="2">
    <source>
        <dbReference type="ARBA" id="ARBA00007459"/>
    </source>
</evidence>
<keyword evidence="5" id="KW-0175">Coiled coil</keyword>
<dbReference type="AlphaFoldDB" id="A0A9W7CNG6"/>
<dbReference type="InterPro" id="IPR007854">
    <property type="entry name" value="Fip1_dom"/>
</dbReference>
<dbReference type="GO" id="GO:0006397">
    <property type="term" value="P:mRNA processing"/>
    <property type="evidence" value="ECO:0007669"/>
    <property type="project" value="UniProtKB-KW"/>
</dbReference>
<organism evidence="8 9">
    <name type="scientific">Triparma verrucosa</name>
    <dbReference type="NCBI Taxonomy" id="1606542"/>
    <lineage>
        <taxon>Eukaryota</taxon>
        <taxon>Sar</taxon>
        <taxon>Stramenopiles</taxon>
        <taxon>Ochrophyta</taxon>
        <taxon>Bolidophyceae</taxon>
        <taxon>Parmales</taxon>
        <taxon>Triparmaceae</taxon>
        <taxon>Triparma</taxon>
    </lineage>
</organism>
<feature type="region of interest" description="Disordered" evidence="6">
    <location>
        <begin position="353"/>
        <end position="458"/>
    </location>
</feature>
<evidence type="ECO:0000313" key="8">
    <source>
        <dbReference type="EMBL" id="GMI07921.1"/>
    </source>
</evidence>
<evidence type="ECO:0000313" key="9">
    <source>
        <dbReference type="Proteomes" id="UP001165160"/>
    </source>
</evidence>
<dbReference type="EMBL" id="BRXX01000372">
    <property type="protein sequence ID" value="GMI07921.1"/>
    <property type="molecule type" value="Genomic_DNA"/>
</dbReference>
<dbReference type="Pfam" id="PF05182">
    <property type="entry name" value="Fip1"/>
    <property type="match status" value="1"/>
</dbReference>
<feature type="compositionally biased region" description="Basic and acidic residues" evidence="6">
    <location>
        <begin position="271"/>
        <end position="297"/>
    </location>
</feature>
<feature type="coiled-coil region" evidence="5">
    <location>
        <begin position="128"/>
        <end position="155"/>
    </location>
</feature>
<feature type="region of interest" description="Disordered" evidence="6">
    <location>
        <begin position="1"/>
        <end position="42"/>
    </location>
</feature>
<dbReference type="GO" id="GO:0005847">
    <property type="term" value="C:mRNA cleavage and polyadenylation specificity factor complex"/>
    <property type="evidence" value="ECO:0007669"/>
    <property type="project" value="TreeGrafter"/>
</dbReference>
<feature type="compositionally biased region" description="Gly residues" evidence="6">
    <location>
        <begin position="424"/>
        <end position="458"/>
    </location>
</feature>
<reference evidence="9" key="1">
    <citation type="journal article" date="2023" name="Commun. Biol.">
        <title>Genome analysis of Parmales, the sister group of diatoms, reveals the evolutionary specialization of diatoms from phago-mixotrophs to photoautotrophs.</title>
        <authorList>
            <person name="Ban H."/>
            <person name="Sato S."/>
            <person name="Yoshikawa S."/>
            <person name="Yamada K."/>
            <person name="Nakamura Y."/>
            <person name="Ichinomiya M."/>
            <person name="Sato N."/>
            <person name="Blanc-Mathieu R."/>
            <person name="Endo H."/>
            <person name="Kuwata A."/>
            <person name="Ogata H."/>
        </authorList>
    </citation>
    <scope>NUCLEOTIDE SEQUENCE [LARGE SCALE GENOMIC DNA]</scope>
    <source>
        <strain evidence="9">NIES 3699</strain>
    </source>
</reference>
<feature type="compositionally biased region" description="Pro residues" evidence="6">
    <location>
        <begin position="396"/>
        <end position="422"/>
    </location>
</feature>
<comment type="caution">
    <text evidence="8">The sequence shown here is derived from an EMBL/GenBank/DDBJ whole genome shotgun (WGS) entry which is preliminary data.</text>
</comment>
<evidence type="ECO:0000256" key="5">
    <source>
        <dbReference type="SAM" id="Coils"/>
    </source>
</evidence>
<evidence type="ECO:0000256" key="3">
    <source>
        <dbReference type="ARBA" id="ARBA00022664"/>
    </source>
</evidence>
<comment type="similarity">
    <text evidence="2">Belongs to the FIP1 family.</text>
</comment>
<protein>
    <recommendedName>
        <fullName evidence="7">Pre-mRNA polyadenylation factor Fip1 domain-containing protein</fullName>
    </recommendedName>
</protein>
<keyword evidence="4" id="KW-0539">Nucleus</keyword>
<name>A0A9W7CNG6_9STRA</name>